<keyword evidence="1" id="KW-0175">Coiled coil</keyword>
<proteinExistence type="predicted"/>
<dbReference type="InterPro" id="IPR046866">
    <property type="entry name" value="FapA_N"/>
</dbReference>
<organism evidence="3 4">
    <name type="scientific">Massilia haematophila</name>
    <dbReference type="NCBI Taxonomy" id="457923"/>
    <lineage>
        <taxon>Bacteria</taxon>
        <taxon>Pseudomonadati</taxon>
        <taxon>Pseudomonadota</taxon>
        <taxon>Betaproteobacteria</taxon>
        <taxon>Burkholderiales</taxon>
        <taxon>Oxalobacteraceae</taxon>
        <taxon>Telluria group</taxon>
        <taxon>Massilia</taxon>
    </lineage>
</organism>
<keyword evidence="3" id="KW-0966">Cell projection</keyword>
<dbReference type="Pfam" id="PF20250">
    <property type="entry name" value="FapA_N"/>
    <property type="match status" value="1"/>
</dbReference>
<feature type="coiled-coil region" evidence="1">
    <location>
        <begin position="466"/>
        <end position="493"/>
    </location>
</feature>
<dbReference type="EMBL" id="JBHRVV010000001">
    <property type="protein sequence ID" value="MFC3458677.1"/>
    <property type="molecule type" value="Genomic_DNA"/>
</dbReference>
<evidence type="ECO:0000256" key="1">
    <source>
        <dbReference type="SAM" id="Coils"/>
    </source>
</evidence>
<evidence type="ECO:0000313" key="3">
    <source>
        <dbReference type="EMBL" id="MFC3458677.1"/>
    </source>
</evidence>
<protein>
    <submittedName>
        <fullName evidence="3">Flagellar assembly protein A</fullName>
    </submittedName>
</protein>
<evidence type="ECO:0000259" key="2">
    <source>
        <dbReference type="Pfam" id="PF20250"/>
    </source>
</evidence>
<keyword evidence="3" id="KW-0282">Flagellum</keyword>
<keyword evidence="4" id="KW-1185">Reference proteome</keyword>
<accession>A0ABV7PLU3</accession>
<dbReference type="RefSeq" id="WP_379735145.1">
    <property type="nucleotide sequence ID" value="NZ_JBHRVV010000001.1"/>
</dbReference>
<comment type="caution">
    <text evidence="3">The sequence shown here is derived from an EMBL/GenBank/DDBJ whole genome shotgun (WGS) entry which is preliminary data.</text>
</comment>
<sequence>MSDPAAVLTPANPPGTPATRFAATGPAHCIDQRPDGVYADPAVLGTTLLAAVDGILRAGRYFTGLDYPVLIKALFDSGPALPVGPDGVARVRLADDIVPFNPQRRALYRSVRIMGGAAEYCFEPVHLAGADGEPEVAARLDIDEFVADMWLKGIRFGIDIAAVRAAIALGNAGRIVVARRLEPVAGIDASVVEVSEDIHRSNAPRQLANGKLDLMSFQNRFPQVKAGARLLQKLPPQAGTPGFEISGIRIAPAAPRDLDFAACAGAGTSVEKHAGDDYLVALRTGFLNVDGKTRRISVDDRIVSRDGVSVRTTGNLQLSGDFEEFGEVQEKRVIEGTSITVHADVYGEIVSRGGAVRLRANLVGGRAYNRQGDIVVDGVASSATIQALAGTVTLQRAENCVVAATRVCIEQAVNCDIVADEVAIGSAEGCALAACRVRIDSAAPWRDSEMLVHALLAECGRIDEVVKQVRTRLAQIEDGIERNKAELARLCAEPEVRKYLGIAGKVRSGEMRLNPSQAQQFQRMGQAAGPALAKIGEVGAARKSLDAELAEGQALLARFEAQRAERAGLTRVDIGQLAGETQVRTLAFDPDAPPLHHMAPREIHTRLRGAEGARLYTGASGAYRWENEGGTKAQ</sequence>
<dbReference type="InterPro" id="IPR005646">
    <property type="entry name" value="FapA"/>
</dbReference>
<evidence type="ECO:0000313" key="4">
    <source>
        <dbReference type="Proteomes" id="UP001595665"/>
    </source>
</evidence>
<reference evidence="4" key="1">
    <citation type="journal article" date="2019" name="Int. J. Syst. Evol. Microbiol.">
        <title>The Global Catalogue of Microorganisms (GCM) 10K type strain sequencing project: providing services to taxonomists for standard genome sequencing and annotation.</title>
        <authorList>
            <consortium name="The Broad Institute Genomics Platform"/>
            <consortium name="The Broad Institute Genome Sequencing Center for Infectious Disease"/>
            <person name="Wu L."/>
            <person name="Ma J."/>
        </authorList>
    </citation>
    <scope>NUCLEOTIDE SEQUENCE [LARGE SCALE GENOMIC DNA]</scope>
    <source>
        <strain evidence="4">CCM 7480</strain>
    </source>
</reference>
<keyword evidence="3" id="KW-0969">Cilium</keyword>
<name>A0ABV7PLU3_9BURK</name>
<feature type="domain" description="Flagellar Assembly Protein A N-terminal region" evidence="2">
    <location>
        <begin position="138"/>
        <end position="290"/>
    </location>
</feature>
<dbReference type="PANTHER" id="PTHR38032">
    <property type="entry name" value="POLYMERASE-RELATED"/>
    <property type="match status" value="1"/>
</dbReference>
<dbReference type="Proteomes" id="UP001595665">
    <property type="component" value="Unassembled WGS sequence"/>
</dbReference>
<gene>
    <name evidence="3" type="ORF">ACFOPH_10550</name>
</gene>
<dbReference type="PANTHER" id="PTHR38032:SF1">
    <property type="entry name" value="RNA-BINDING PROTEIN KHPB N-TERMINAL DOMAIN-CONTAINING PROTEIN"/>
    <property type="match status" value="1"/>
</dbReference>